<sequence length="75" mass="9080">MSGINISYLVLASFVVWVVLSVYQIYQHCKGNFRYYKVSNRYIYFMLLLVIMLITWFILVNMQIDELLEVRNVKY</sequence>
<keyword evidence="1" id="KW-1133">Transmembrane helix</keyword>
<keyword evidence="1" id="KW-0812">Transmembrane</keyword>
<protein>
    <submittedName>
        <fullName evidence="2">Uncharacterized protein</fullName>
    </submittedName>
</protein>
<feature type="transmembrane region" description="Helical" evidence="1">
    <location>
        <begin position="6"/>
        <end position="26"/>
    </location>
</feature>
<keyword evidence="1" id="KW-0472">Membrane</keyword>
<proteinExistence type="predicted"/>
<accession>A0A8S5NCG4</accession>
<evidence type="ECO:0000313" key="2">
    <source>
        <dbReference type="EMBL" id="DAD92071.1"/>
    </source>
</evidence>
<evidence type="ECO:0000256" key="1">
    <source>
        <dbReference type="SAM" id="Phobius"/>
    </source>
</evidence>
<feature type="transmembrane region" description="Helical" evidence="1">
    <location>
        <begin position="42"/>
        <end position="64"/>
    </location>
</feature>
<organism evidence="2">
    <name type="scientific">Podoviridae sp. ctTZV6</name>
    <dbReference type="NCBI Taxonomy" id="2826556"/>
    <lineage>
        <taxon>Viruses</taxon>
        <taxon>Duplodnaviria</taxon>
        <taxon>Heunggongvirae</taxon>
        <taxon>Uroviricota</taxon>
        <taxon>Caudoviricetes</taxon>
    </lineage>
</organism>
<reference evidence="2" key="1">
    <citation type="journal article" date="2021" name="Proc. Natl. Acad. Sci. U.S.A.">
        <title>A Catalog of Tens of Thousands of Viruses from Human Metagenomes Reveals Hidden Associations with Chronic Diseases.</title>
        <authorList>
            <person name="Tisza M.J."/>
            <person name="Buck C.B."/>
        </authorList>
    </citation>
    <scope>NUCLEOTIDE SEQUENCE</scope>
    <source>
        <strain evidence="2">CtTZV6</strain>
    </source>
</reference>
<name>A0A8S5NCG4_9CAUD</name>
<dbReference type="EMBL" id="BK015127">
    <property type="protein sequence ID" value="DAD92071.1"/>
    <property type="molecule type" value="Genomic_DNA"/>
</dbReference>